<sequence length="344" mass="39374">MYGIVGKAVRRACCRGAELCVCNFAKKLGSLIPTVSECEPIASFCYYTGIHRHRGFQLLVEICAMNGEFLRHHTVVELVAGDTCAPMTPLRTSDNGILEMLGSRGSLFVNQRHTVLEMIVYRKHIVTKRRIATASFNIDQEIIDAGFPKNKWYHLKDGSKIIGRVQVSFHIINAYENVIDCLVLQQALLCAQDYKKTGKDIKTELTNEKIMLEHEKLYLFSFALEGALIARNNYASEMRYFKATIVKGSWQWCYWSSKAECRENQKSQGSIPILAISTVIRHPTDYSSFYVKYYTKEGTVDLILKAVDRNRDVWTDALYLFIEQARLYLEHFENFSALESVVMV</sequence>
<proteinExistence type="predicted"/>
<feature type="domain" description="CERLI1-like PH" evidence="1">
    <location>
        <begin position="225"/>
        <end position="331"/>
    </location>
</feature>
<keyword evidence="3" id="KW-1185">Reference proteome</keyword>
<dbReference type="Proteomes" id="UP001195914">
    <property type="component" value="Unassembled WGS sequence"/>
</dbReference>
<protein>
    <recommendedName>
        <fullName evidence="1">CERLI1-like PH domain-containing protein</fullName>
    </recommendedName>
</protein>
<dbReference type="InterPro" id="IPR056293">
    <property type="entry name" value="PH_CERLI1"/>
</dbReference>
<dbReference type="EMBL" id="JAHBMH010000062">
    <property type="protein sequence ID" value="KAK1934797.1"/>
    <property type="molecule type" value="Genomic_DNA"/>
</dbReference>
<dbReference type="Pfam" id="PF23634">
    <property type="entry name" value="PH_CERLI1"/>
    <property type="match status" value="1"/>
</dbReference>
<name>A0AAD9GAI4_BABDI</name>
<evidence type="ECO:0000313" key="2">
    <source>
        <dbReference type="EMBL" id="KAK1934797.1"/>
    </source>
</evidence>
<accession>A0AAD9GAI4</accession>
<reference evidence="2" key="1">
    <citation type="journal article" date="2014" name="Nucleic Acids Res.">
        <title>The evolutionary dynamics of variant antigen genes in Babesia reveal a history of genomic innovation underlying host-parasite interaction.</title>
        <authorList>
            <person name="Jackson A.P."/>
            <person name="Otto T.D."/>
            <person name="Darby A."/>
            <person name="Ramaprasad A."/>
            <person name="Xia D."/>
            <person name="Echaide I.E."/>
            <person name="Farber M."/>
            <person name="Gahlot S."/>
            <person name="Gamble J."/>
            <person name="Gupta D."/>
            <person name="Gupta Y."/>
            <person name="Jackson L."/>
            <person name="Malandrin L."/>
            <person name="Malas T.B."/>
            <person name="Moussa E."/>
            <person name="Nair M."/>
            <person name="Reid A.J."/>
            <person name="Sanders M."/>
            <person name="Sharma J."/>
            <person name="Tracey A."/>
            <person name="Quail M.A."/>
            <person name="Weir W."/>
            <person name="Wastling J.M."/>
            <person name="Hall N."/>
            <person name="Willadsen P."/>
            <person name="Lingelbach K."/>
            <person name="Shiels B."/>
            <person name="Tait A."/>
            <person name="Berriman M."/>
            <person name="Allred D.R."/>
            <person name="Pain A."/>
        </authorList>
    </citation>
    <scope>NUCLEOTIDE SEQUENCE</scope>
    <source>
        <strain evidence="2">1802A</strain>
    </source>
</reference>
<dbReference type="AlphaFoldDB" id="A0AAD9GAI4"/>
<evidence type="ECO:0000259" key="1">
    <source>
        <dbReference type="Pfam" id="PF23634"/>
    </source>
</evidence>
<comment type="caution">
    <text evidence="2">The sequence shown here is derived from an EMBL/GenBank/DDBJ whole genome shotgun (WGS) entry which is preliminary data.</text>
</comment>
<gene>
    <name evidence="2" type="ORF">X943_001621</name>
</gene>
<reference evidence="2" key="2">
    <citation type="submission" date="2021-05" db="EMBL/GenBank/DDBJ databases">
        <authorList>
            <person name="Pain A."/>
        </authorList>
    </citation>
    <scope>NUCLEOTIDE SEQUENCE</scope>
    <source>
        <strain evidence="2">1802A</strain>
    </source>
</reference>
<evidence type="ECO:0000313" key="3">
    <source>
        <dbReference type="Proteomes" id="UP001195914"/>
    </source>
</evidence>
<organism evidence="2 3">
    <name type="scientific">Babesia divergens</name>
    <dbReference type="NCBI Taxonomy" id="32595"/>
    <lineage>
        <taxon>Eukaryota</taxon>
        <taxon>Sar</taxon>
        <taxon>Alveolata</taxon>
        <taxon>Apicomplexa</taxon>
        <taxon>Aconoidasida</taxon>
        <taxon>Piroplasmida</taxon>
        <taxon>Babesiidae</taxon>
        <taxon>Babesia</taxon>
    </lineage>
</organism>